<organism evidence="2 3">
    <name type="scientific">Selenomonas ruminantium subsp. lactilytica (strain NBRC 103574 / TAM6421)</name>
    <dbReference type="NCBI Taxonomy" id="927704"/>
    <lineage>
        <taxon>Bacteria</taxon>
        <taxon>Bacillati</taxon>
        <taxon>Bacillota</taxon>
        <taxon>Negativicutes</taxon>
        <taxon>Selenomonadales</taxon>
        <taxon>Selenomonadaceae</taxon>
        <taxon>Selenomonas</taxon>
    </lineage>
</organism>
<dbReference type="HOGENOM" id="CLU_1712018_0_0_9"/>
<dbReference type="RefSeq" id="WP_014424939.1">
    <property type="nucleotide sequence ID" value="NC_017068.1"/>
</dbReference>
<dbReference type="Pfam" id="PF18789">
    <property type="entry name" value="DarA_C"/>
    <property type="match status" value="1"/>
</dbReference>
<proteinExistence type="predicted"/>
<protein>
    <recommendedName>
        <fullName evidence="1">Defence against restriction A C-terminal domain-containing protein</fullName>
    </recommendedName>
</protein>
<dbReference type="PATRIC" id="fig|927704.6.peg.1864"/>
<evidence type="ECO:0000313" key="3">
    <source>
        <dbReference type="Proteomes" id="UP000007887"/>
    </source>
</evidence>
<feature type="domain" description="Defence against restriction A C-terminal" evidence="1">
    <location>
        <begin position="2"/>
        <end position="54"/>
    </location>
</feature>
<dbReference type="OrthoDB" id="1651388at2"/>
<dbReference type="InterPro" id="IPR041501">
    <property type="entry name" value="DarA_C"/>
</dbReference>
<sequence>MKAYKYYLRERPLSPGALPKDFVGYVGSDTVGGRYGAVYYERKLTAKEIKDYELGVSFEVLEDTIESVKARVSAGEKVLVRVLTYREVENAYGQSMKELVTDGIINPDMAEHFGKVVQLTGWVQDKDMAYTDFEVEHDFVHLQDALFAWEEVE</sequence>
<dbReference type="EMBL" id="AP012292">
    <property type="protein sequence ID" value="BAL83508.1"/>
    <property type="molecule type" value="Genomic_DNA"/>
</dbReference>
<accession>I0GRX1</accession>
<gene>
    <name evidence="2" type="ordered locus">SELR_18000</name>
</gene>
<reference evidence="2 3" key="1">
    <citation type="submission" date="2011-10" db="EMBL/GenBank/DDBJ databases">
        <title>Whole genome sequence of Selenomonas ruminantium subsp. lactilytica TAM6421.</title>
        <authorList>
            <person name="Oguchi A."/>
            <person name="Ankai A."/>
            <person name="Kaneko J."/>
            <person name="Yamada-Narita S."/>
            <person name="Fukui S."/>
            <person name="Takahashi M."/>
            <person name="Onodera T."/>
            <person name="Kojima S."/>
            <person name="Fushimi T."/>
            <person name="Abe N."/>
            <person name="Kamio Y."/>
            <person name="Yamazaki S."/>
            <person name="Fujita N."/>
        </authorList>
    </citation>
    <scope>NUCLEOTIDE SEQUENCE [LARGE SCALE GENOMIC DNA]</scope>
    <source>
        <strain evidence="3">NBRC 103574 / TAM6421</strain>
    </source>
</reference>
<name>I0GRX1_SELRL</name>
<dbReference type="Proteomes" id="UP000007887">
    <property type="component" value="Chromosome"/>
</dbReference>
<dbReference type="KEGG" id="sri:SELR_18000"/>
<evidence type="ECO:0000259" key="1">
    <source>
        <dbReference type="Pfam" id="PF18789"/>
    </source>
</evidence>
<evidence type="ECO:0000313" key="2">
    <source>
        <dbReference type="EMBL" id="BAL83508.1"/>
    </source>
</evidence>
<dbReference type="eggNOG" id="COG4227">
    <property type="taxonomic scope" value="Bacteria"/>
</dbReference>
<dbReference type="AlphaFoldDB" id="I0GRX1"/>